<dbReference type="Gene3D" id="2.40.170.20">
    <property type="entry name" value="TonB-dependent receptor, beta-barrel domain"/>
    <property type="match status" value="1"/>
</dbReference>
<gene>
    <name evidence="15" type="ORF">OLMES_0879</name>
</gene>
<evidence type="ECO:0000256" key="3">
    <source>
        <dbReference type="ARBA" id="ARBA00022452"/>
    </source>
</evidence>
<dbReference type="Pfam" id="PF00593">
    <property type="entry name" value="TonB_dep_Rec_b-barrel"/>
    <property type="match status" value="1"/>
</dbReference>
<evidence type="ECO:0000256" key="9">
    <source>
        <dbReference type="ARBA" id="ARBA00023136"/>
    </source>
</evidence>
<keyword evidence="8 12" id="KW-0798">TonB box</keyword>
<dbReference type="Pfam" id="PF07715">
    <property type="entry name" value="Plug"/>
    <property type="match status" value="1"/>
</dbReference>
<evidence type="ECO:0000256" key="11">
    <source>
        <dbReference type="PROSITE-ProRule" id="PRU01360"/>
    </source>
</evidence>
<keyword evidence="5 11" id="KW-0812">Transmembrane</keyword>
<dbReference type="InterPro" id="IPR012910">
    <property type="entry name" value="Plug_dom"/>
</dbReference>
<dbReference type="InterPro" id="IPR039426">
    <property type="entry name" value="TonB-dep_rcpt-like"/>
</dbReference>
<dbReference type="EMBL" id="CP021425">
    <property type="protein sequence ID" value="ARU54966.1"/>
    <property type="molecule type" value="Genomic_DNA"/>
</dbReference>
<evidence type="ECO:0000256" key="8">
    <source>
        <dbReference type="ARBA" id="ARBA00023077"/>
    </source>
</evidence>
<dbReference type="GO" id="GO:0009279">
    <property type="term" value="C:cell outer membrane"/>
    <property type="evidence" value="ECO:0007669"/>
    <property type="project" value="UniProtKB-SubCell"/>
</dbReference>
<evidence type="ECO:0000256" key="5">
    <source>
        <dbReference type="ARBA" id="ARBA00022692"/>
    </source>
</evidence>
<evidence type="ECO:0000313" key="16">
    <source>
        <dbReference type="Proteomes" id="UP000196027"/>
    </source>
</evidence>
<evidence type="ECO:0000256" key="2">
    <source>
        <dbReference type="ARBA" id="ARBA00022448"/>
    </source>
</evidence>
<dbReference type="GO" id="GO:0006826">
    <property type="term" value="P:iron ion transport"/>
    <property type="evidence" value="ECO:0007669"/>
    <property type="project" value="UniProtKB-KW"/>
</dbReference>
<evidence type="ECO:0000256" key="12">
    <source>
        <dbReference type="RuleBase" id="RU003357"/>
    </source>
</evidence>
<keyword evidence="7" id="KW-0406">Ion transport</keyword>
<keyword evidence="3 11" id="KW-1134">Transmembrane beta strand</keyword>
<dbReference type="SUPFAM" id="SSF56935">
    <property type="entry name" value="Porins"/>
    <property type="match status" value="1"/>
</dbReference>
<reference evidence="15 16" key="1">
    <citation type="submission" date="2017-05" db="EMBL/GenBank/DDBJ databases">
        <title>Genomic insights into alkan degradation activity of Oleiphilus messinensis.</title>
        <authorList>
            <person name="Kozyavkin S.A."/>
            <person name="Slesarev A.I."/>
            <person name="Golyshin P.N."/>
            <person name="Korzhenkov A."/>
            <person name="Golyshina O.N."/>
            <person name="Toshchakov S.V."/>
        </authorList>
    </citation>
    <scope>NUCLEOTIDE SEQUENCE [LARGE SCALE GENOMIC DNA]</scope>
    <source>
        <strain evidence="15 16">ME102</strain>
    </source>
</reference>
<evidence type="ECO:0000256" key="1">
    <source>
        <dbReference type="ARBA" id="ARBA00004571"/>
    </source>
</evidence>
<keyword evidence="16" id="KW-1185">Reference proteome</keyword>
<dbReference type="PROSITE" id="PS52016">
    <property type="entry name" value="TONB_DEPENDENT_REC_3"/>
    <property type="match status" value="1"/>
</dbReference>
<organism evidence="15 16">
    <name type="scientific">Oleiphilus messinensis</name>
    <dbReference type="NCBI Taxonomy" id="141451"/>
    <lineage>
        <taxon>Bacteria</taxon>
        <taxon>Pseudomonadati</taxon>
        <taxon>Pseudomonadota</taxon>
        <taxon>Gammaproteobacteria</taxon>
        <taxon>Oceanospirillales</taxon>
        <taxon>Oleiphilaceae</taxon>
        <taxon>Oleiphilus</taxon>
    </lineage>
</organism>
<dbReference type="OrthoDB" id="127311at2"/>
<evidence type="ECO:0000259" key="13">
    <source>
        <dbReference type="Pfam" id="PF00593"/>
    </source>
</evidence>
<comment type="subcellular location">
    <subcellularLocation>
        <location evidence="1 11">Cell outer membrane</location>
        <topology evidence="1 11">Multi-pass membrane protein</topology>
    </subcellularLocation>
</comment>
<sequence length="723" mass="79740">MGIKIKSPVQQLQLPLAIALITSQGLLKAQEAPEQENQTSTKKLEEVIVTGTKTGAKSLQTVPSSITAINSTGLEEAGMENIEDLKLQTPGLNINRNGQATRIYIRGIGTNLDFVGSDPSVTVHIDGVYQPRPTTSLIDFLDVERVEVLRGPQGTLYGRNSIGGTINVISKTPGPETDANASVQLGNYDEVRVNANLSGEMAENIYGSIAVQKAKRDPYVDNVSPTGIDGLMDEDSTSTRGALRFLFAERGELILRGDYTTIDEATGAYKSTGLGVTGQPAPLGEQVIIPSDPWDMHISYDDPFVDQKAWGTSAKLSWDLSDEWTISSLTAYRDNTFDTIEDTDGSNIDALVTELAERQDQLSEEIQLNLTTDRMSWVAGLFYLEEEHSTLGIVNVNLPGLANNLDAQNETTAYALFTEGTYAVTENLNASLGLRYSYEEKEFNNVQRLMAGTNQIGGFEVSNKDDWDAWSPKASVDYTFNNGPMLYATVSRGFKSGGYNFTSGDAQYDPEFVWSYESGVKTELLDSLRTNVAWFYYDYTDLQVSAFTQPGVLSISNAADATIYGVELETEWRPIYDLLIGFNYAYLKTEYDKYLAPSGPVVVDVSGNKLNSAPEHKVSTVVQYEHFIGIGTLRYRAEWSWQDKVYFTAFNENVSSQGAYSVVNARINLLSADERWEVQIFGENLGDEDYSTSSREFPAASTGVTRDINPPRTFGAKFTYHLI</sequence>
<dbReference type="CDD" id="cd01347">
    <property type="entry name" value="ligand_gated_channel"/>
    <property type="match status" value="1"/>
</dbReference>
<evidence type="ECO:0000256" key="10">
    <source>
        <dbReference type="ARBA" id="ARBA00023237"/>
    </source>
</evidence>
<evidence type="ECO:0000256" key="4">
    <source>
        <dbReference type="ARBA" id="ARBA00022496"/>
    </source>
</evidence>
<keyword evidence="15" id="KW-0675">Receptor</keyword>
<evidence type="ECO:0000313" key="15">
    <source>
        <dbReference type="EMBL" id="ARU54966.1"/>
    </source>
</evidence>
<dbReference type="Proteomes" id="UP000196027">
    <property type="component" value="Chromosome"/>
</dbReference>
<evidence type="ECO:0000256" key="7">
    <source>
        <dbReference type="ARBA" id="ARBA00023065"/>
    </source>
</evidence>
<accession>A0A1Y0I597</accession>
<feature type="domain" description="TonB-dependent receptor-like beta-barrel" evidence="13">
    <location>
        <begin position="297"/>
        <end position="685"/>
    </location>
</feature>
<keyword evidence="9 11" id="KW-0472">Membrane</keyword>
<dbReference type="AlphaFoldDB" id="A0A1Y0I597"/>
<protein>
    <submittedName>
        <fullName evidence="15">TonB-dependent receptor</fullName>
    </submittedName>
</protein>
<dbReference type="PANTHER" id="PTHR32552:SF81">
    <property type="entry name" value="TONB-DEPENDENT OUTER MEMBRANE RECEPTOR"/>
    <property type="match status" value="1"/>
</dbReference>
<evidence type="ECO:0000259" key="14">
    <source>
        <dbReference type="Pfam" id="PF07715"/>
    </source>
</evidence>
<keyword evidence="4" id="KW-0410">Iron transport</keyword>
<evidence type="ECO:0000256" key="6">
    <source>
        <dbReference type="ARBA" id="ARBA00023004"/>
    </source>
</evidence>
<keyword evidence="6" id="KW-0408">Iron</keyword>
<dbReference type="InterPro" id="IPR036942">
    <property type="entry name" value="Beta-barrel_TonB_sf"/>
</dbReference>
<keyword evidence="2 11" id="KW-0813">Transport</keyword>
<name>A0A1Y0I597_9GAMM</name>
<proteinExistence type="inferred from homology"/>
<dbReference type="KEGG" id="ome:OLMES_0879"/>
<feature type="domain" description="TonB-dependent receptor plug" evidence="14">
    <location>
        <begin position="59"/>
        <end position="165"/>
    </location>
</feature>
<dbReference type="InterPro" id="IPR000531">
    <property type="entry name" value="Beta-barrel_TonB"/>
</dbReference>
<keyword evidence="10 11" id="KW-0998">Cell outer membrane</keyword>
<dbReference type="RefSeq" id="WP_087460119.1">
    <property type="nucleotide sequence ID" value="NZ_CP021425.1"/>
</dbReference>
<dbReference type="PANTHER" id="PTHR32552">
    <property type="entry name" value="FERRICHROME IRON RECEPTOR-RELATED"/>
    <property type="match status" value="1"/>
</dbReference>
<comment type="similarity">
    <text evidence="11 12">Belongs to the TonB-dependent receptor family.</text>
</comment>